<sequence length="111" mass="11394">MKELSIDELQLVQGGILPVVIGVATTSMIRGAAVGVTSYGIKETFGNQNYNWKDAGAAAIGGATGALIGNSNAIRTASSVFFSSAAEGLFYSISKSINQSGSDYGDGCDYQ</sequence>
<gene>
    <name evidence="1" type="ORF">NCTC10851_00869</name>
</gene>
<dbReference type="AlphaFoldDB" id="A0A380VBE0"/>
<dbReference type="EMBL" id="UFSB01000001">
    <property type="protein sequence ID" value="SUU35480.1"/>
    <property type="molecule type" value="Genomic_DNA"/>
</dbReference>
<name>A0A380VBE0_9PAST</name>
<protein>
    <recommendedName>
        <fullName evidence="3">Bacteriocin</fullName>
    </recommendedName>
</protein>
<evidence type="ECO:0000313" key="1">
    <source>
        <dbReference type="EMBL" id="SUU35480.1"/>
    </source>
</evidence>
<organism evidence="1 2">
    <name type="scientific">Actinobacillus seminis</name>
    <dbReference type="NCBI Taxonomy" id="722"/>
    <lineage>
        <taxon>Bacteria</taxon>
        <taxon>Pseudomonadati</taxon>
        <taxon>Pseudomonadota</taxon>
        <taxon>Gammaproteobacteria</taxon>
        <taxon>Pasteurellales</taxon>
        <taxon>Pasteurellaceae</taxon>
        <taxon>Actinobacillus</taxon>
    </lineage>
</organism>
<dbReference type="Proteomes" id="UP000254507">
    <property type="component" value="Unassembled WGS sequence"/>
</dbReference>
<dbReference type="RefSeq" id="WP_115610003.1">
    <property type="nucleotide sequence ID" value="NZ_JBMHIA010000019.1"/>
</dbReference>
<dbReference type="NCBIfam" id="TIGR01847">
    <property type="entry name" value="bacteriocin_sig"/>
    <property type="match status" value="1"/>
</dbReference>
<evidence type="ECO:0000313" key="2">
    <source>
        <dbReference type="Proteomes" id="UP000254507"/>
    </source>
</evidence>
<evidence type="ECO:0008006" key="3">
    <source>
        <dbReference type="Google" id="ProtNLM"/>
    </source>
</evidence>
<dbReference type="InterPro" id="IPR010133">
    <property type="entry name" value="Bacteriocin_signal_seq"/>
</dbReference>
<accession>A0A380VBE0</accession>
<reference evidence="1 2" key="1">
    <citation type="submission" date="2018-06" db="EMBL/GenBank/DDBJ databases">
        <authorList>
            <consortium name="Pathogen Informatics"/>
            <person name="Doyle S."/>
        </authorList>
    </citation>
    <scope>NUCLEOTIDE SEQUENCE [LARGE SCALE GENOMIC DNA]</scope>
    <source>
        <strain evidence="1 2">NCTC10851</strain>
    </source>
</reference>
<proteinExistence type="predicted"/>